<protein>
    <recommendedName>
        <fullName evidence="4">Alpha-and gamma-adaptin-binding protein p34</fullName>
    </recommendedName>
</protein>
<evidence type="ECO:0000313" key="3">
    <source>
        <dbReference type="Proteomes" id="UP000596742"/>
    </source>
</evidence>
<keyword evidence="3" id="KW-1185">Reference proteome</keyword>
<feature type="compositionally biased region" description="Basic and acidic residues" evidence="1">
    <location>
        <begin position="249"/>
        <end position="259"/>
    </location>
</feature>
<dbReference type="Proteomes" id="UP000596742">
    <property type="component" value="Unassembled WGS sequence"/>
</dbReference>
<organism evidence="2 3">
    <name type="scientific">Mytilus galloprovincialis</name>
    <name type="common">Mediterranean mussel</name>
    <dbReference type="NCBI Taxonomy" id="29158"/>
    <lineage>
        <taxon>Eukaryota</taxon>
        <taxon>Metazoa</taxon>
        <taxon>Spiralia</taxon>
        <taxon>Lophotrochozoa</taxon>
        <taxon>Mollusca</taxon>
        <taxon>Bivalvia</taxon>
        <taxon>Autobranchia</taxon>
        <taxon>Pteriomorphia</taxon>
        <taxon>Mytilida</taxon>
        <taxon>Mytiloidea</taxon>
        <taxon>Mytilidae</taxon>
        <taxon>Mytilinae</taxon>
        <taxon>Mytilus</taxon>
    </lineage>
</organism>
<dbReference type="Pfam" id="PF10199">
    <property type="entry name" value="Adaptin_binding"/>
    <property type="match status" value="1"/>
</dbReference>
<gene>
    <name evidence="2" type="ORF">MGAL_10B004084</name>
</gene>
<evidence type="ECO:0000256" key="1">
    <source>
        <dbReference type="SAM" id="MobiDB-lite"/>
    </source>
</evidence>
<dbReference type="AlphaFoldDB" id="A0A8B6GF89"/>
<feature type="region of interest" description="Disordered" evidence="1">
    <location>
        <begin position="210"/>
        <end position="259"/>
    </location>
</feature>
<dbReference type="InterPro" id="IPR019341">
    <property type="entry name" value="Alpha/Gamma-adaptin-bd_p34"/>
</dbReference>
<reference evidence="2" key="1">
    <citation type="submission" date="2018-11" db="EMBL/GenBank/DDBJ databases">
        <authorList>
            <person name="Alioto T."/>
            <person name="Alioto T."/>
        </authorList>
    </citation>
    <scope>NUCLEOTIDE SEQUENCE</scope>
</reference>
<dbReference type="OrthoDB" id="1741717at2759"/>
<dbReference type="PANTHER" id="PTHR14659">
    <property type="entry name" value="ALPHA- AND GAMMA-ADAPTIN-BINDING PROTEIN P34"/>
    <property type="match status" value="1"/>
</dbReference>
<dbReference type="PANTHER" id="PTHR14659:SF1">
    <property type="entry name" value="ALPHA- AND GAMMA-ADAPTIN-BINDING PROTEIN P34"/>
    <property type="match status" value="1"/>
</dbReference>
<dbReference type="EMBL" id="UYJE01008333">
    <property type="protein sequence ID" value="VDI63068.1"/>
    <property type="molecule type" value="Genomic_DNA"/>
</dbReference>
<proteinExistence type="predicted"/>
<evidence type="ECO:0000313" key="2">
    <source>
        <dbReference type="EMBL" id="VDI63068.1"/>
    </source>
</evidence>
<accession>A0A8B6GF89</accession>
<comment type="caution">
    <text evidence="2">The sequence shown here is derived from an EMBL/GenBank/DDBJ whole genome shotgun (WGS) entry which is preliminary data.</text>
</comment>
<evidence type="ECO:0008006" key="4">
    <source>
        <dbReference type="Google" id="ProtNLM"/>
    </source>
</evidence>
<feature type="compositionally biased region" description="Basic and acidic residues" evidence="1">
    <location>
        <begin position="210"/>
        <end position="221"/>
    </location>
</feature>
<name>A0A8B6GF89_MYTGA</name>
<sequence>MNFFLHGIFFSSTGGREGTPENGSFVLPSGGSHVCDEQEIKNQNELEGGVNDLENIWHYNWHIDTKYYTADIELCHTSERTIGNTEFAELVQAVIIYFNPNQESSFDKAKSWLPYLNELSPPIQILVCETCCNENVVKRNTVQEWCIKNEFELVELSPLKSNDDEEYEDDFEETTGIKRIIQALHAHTWSNLEMKDNPSIQSPYMRKLMEEEKTNNEKPESESEGACGDCKRLNDSDDSELNNQTSGKTNEKTDIPKKSTTDRIDDLILQDNDMALFDAVGNDDPGGSFETLFAKFSFMKEKADTLPPDQRKAYAEKVAVSFWKALGGEGDDGIDSSGDET</sequence>
<dbReference type="Gene3D" id="3.40.50.11960">
    <property type="match status" value="1"/>
</dbReference>